<evidence type="ECO:0000313" key="2">
    <source>
        <dbReference type="EMBL" id="GKX29721.1"/>
    </source>
</evidence>
<dbReference type="InterPro" id="IPR021359">
    <property type="entry name" value="DUF2812"/>
</dbReference>
<feature type="transmembrane region" description="Helical" evidence="1">
    <location>
        <begin position="265"/>
        <end position="291"/>
    </location>
</feature>
<name>A0A9W5YBP3_9FIRM</name>
<evidence type="ECO:0008006" key="4">
    <source>
        <dbReference type="Google" id="ProtNLM"/>
    </source>
</evidence>
<feature type="transmembrane region" description="Helical" evidence="1">
    <location>
        <begin position="205"/>
        <end position="227"/>
    </location>
</feature>
<dbReference type="Proteomes" id="UP001144256">
    <property type="component" value="Unassembled WGS sequence"/>
</dbReference>
<keyword evidence="3" id="KW-1185">Reference proteome</keyword>
<feature type="transmembrane region" description="Helical" evidence="1">
    <location>
        <begin position="162"/>
        <end position="184"/>
    </location>
</feature>
<proteinExistence type="predicted"/>
<accession>A0A9W5YBP3</accession>
<organism evidence="2 3">
    <name type="scientific">Vallitalea longa</name>
    <dbReference type="NCBI Taxonomy" id="2936439"/>
    <lineage>
        <taxon>Bacteria</taxon>
        <taxon>Bacillati</taxon>
        <taxon>Bacillota</taxon>
        <taxon>Clostridia</taxon>
        <taxon>Lachnospirales</taxon>
        <taxon>Vallitaleaceae</taxon>
        <taxon>Vallitalea</taxon>
    </lineage>
</organism>
<protein>
    <recommendedName>
        <fullName evidence="4">DUF2812 domain-containing protein</fullName>
    </recommendedName>
</protein>
<dbReference type="Pfam" id="PF11193">
    <property type="entry name" value="DUF2812"/>
    <property type="match status" value="1"/>
</dbReference>
<feature type="transmembrane region" description="Helical" evidence="1">
    <location>
        <begin position="233"/>
        <end position="253"/>
    </location>
</feature>
<keyword evidence="1" id="KW-0472">Membrane</keyword>
<dbReference type="RefSeq" id="WP_281815343.1">
    <property type="nucleotide sequence ID" value="NZ_BRLB01000005.1"/>
</dbReference>
<comment type="caution">
    <text evidence="2">The sequence shown here is derived from an EMBL/GenBank/DDBJ whole genome shotgun (WGS) entry which is preliminary data.</text>
</comment>
<feature type="transmembrane region" description="Helical" evidence="1">
    <location>
        <begin position="122"/>
        <end position="142"/>
    </location>
</feature>
<evidence type="ECO:0000256" key="1">
    <source>
        <dbReference type="SAM" id="Phobius"/>
    </source>
</evidence>
<dbReference type="AlphaFoldDB" id="A0A9W5YBP3"/>
<dbReference type="EMBL" id="BRLB01000005">
    <property type="protein sequence ID" value="GKX29721.1"/>
    <property type="molecule type" value="Genomic_DNA"/>
</dbReference>
<evidence type="ECO:0000313" key="3">
    <source>
        <dbReference type="Proteomes" id="UP001144256"/>
    </source>
</evidence>
<reference evidence="2" key="1">
    <citation type="submission" date="2022-06" db="EMBL/GenBank/DDBJ databases">
        <title>Vallitalea longa sp. nov., an anaerobic bacterium isolated from marine sediment.</title>
        <authorList>
            <person name="Hirano S."/>
            <person name="Terahara T."/>
            <person name="Mori K."/>
            <person name="Hamada M."/>
            <person name="Matsumoto R."/>
            <person name="Kobayashi T."/>
        </authorList>
    </citation>
    <scope>NUCLEOTIDE SEQUENCE</scope>
    <source>
        <strain evidence="2">SH18-1</strain>
    </source>
</reference>
<gene>
    <name evidence="2" type="ORF">SH1V18_22010</name>
</gene>
<sequence length="461" mass="53899">MSKDTKKVVRVTSITEYKTLEKYLEKKAAMGLMLSEIKKNILIFKKVTPRNLTFNVSLFYPSTPFDYPDYEEEKYYRELCEDSGWKYCASNEIYQIFYKEENIDVVPIHTDSREEYRIIKNIFLKTEFIAMLCIVLMLAMSFNQAMGFDYSDLFSNRTLFVIISPIFLLVIGLLLYVPSIIWFIRNKINISRGNELDFISYRGRLVLTTISWSMIAVYLMCAIFGITDGYKNIKGIIALIPAIISFIVGRYCYRRIKTKKNTRKHNIIFVLTVVIITTIIITASFTMSIMFTIGSFNGNDFIPEKIAVLELSDFGISDVPQRLRSHQKSSILVPEYLEYYESLGRKTEENEITSIRTTYIKCRNKSIADYVFDGYVEKQKKRLEKRISEYREYGDIEKAKAEEKSISKVYNDSWEADRGYYLSDNNSEIIFQNDNIIYILESDIDFSKAKIVNICEQKLNQ</sequence>
<keyword evidence="1" id="KW-0812">Transmembrane</keyword>
<keyword evidence="1" id="KW-1133">Transmembrane helix</keyword>